<feature type="transmembrane region" description="Helical" evidence="7">
    <location>
        <begin position="590"/>
        <end position="614"/>
    </location>
</feature>
<evidence type="ECO:0000256" key="6">
    <source>
        <dbReference type="ARBA" id="ARBA00023136"/>
    </source>
</evidence>
<dbReference type="GO" id="GO:0005886">
    <property type="term" value="C:plasma membrane"/>
    <property type="evidence" value="ECO:0007669"/>
    <property type="project" value="UniProtKB-SubCell"/>
</dbReference>
<feature type="transmembrane region" description="Helical" evidence="7">
    <location>
        <begin position="227"/>
        <end position="249"/>
    </location>
</feature>
<feature type="transmembrane region" description="Helical" evidence="7">
    <location>
        <begin position="306"/>
        <end position="330"/>
    </location>
</feature>
<dbReference type="Proteomes" id="UP000662857">
    <property type="component" value="Chromosome"/>
</dbReference>
<feature type="transmembrane region" description="Helical" evidence="7">
    <location>
        <begin position="278"/>
        <end position="300"/>
    </location>
</feature>
<dbReference type="AlphaFoldDB" id="A0A895YPK6"/>
<evidence type="ECO:0000256" key="3">
    <source>
        <dbReference type="ARBA" id="ARBA00022475"/>
    </source>
</evidence>
<comment type="similarity">
    <text evidence="2">Belongs to the resistance-nodulation-cell division (RND) (TC 2.A.6) family. MmpL subfamily.</text>
</comment>
<evidence type="ECO:0000256" key="1">
    <source>
        <dbReference type="ARBA" id="ARBA00004651"/>
    </source>
</evidence>
<feature type="transmembrane region" description="Helical" evidence="7">
    <location>
        <begin position="523"/>
        <end position="542"/>
    </location>
</feature>
<name>A0A895YPK6_9ACTN</name>
<evidence type="ECO:0000256" key="2">
    <source>
        <dbReference type="ARBA" id="ARBA00010157"/>
    </source>
</evidence>
<dbReference type="EMBL" id="CP070499">
    <property type="protein sequence ID" value="QSB17419.1"/>
    <property type="molecule type" value="Genomic_DNA"/>
</dbReference>
<dbReference type="Pfam" id="PF03176">
    <property type="entry name" value="MMPL"/>
    <property type="match status" value="2"/>
</dbReference>
<evidence type="ECO:0000313" key="9">
    <source>
        <dbReference type="EMBL" id="QSB17419.1"/>
    </source>
</evidence>
<feature type="transmembrane region" description="Helical" evidence="7">
    <location>
        <begin position="175"/>
        <end position="194"/>
    </location>
</feature>
<keyword evidence="5 7" id="KW-1133">Transmembrane helix</keyword>
<dbReference type="InterPro" id="IPR004869">
    <property type="entry name" value="MMPL_dom"/>
</dbReference>
<feature type="transmembrane region" description="Helical" evidence="7">
    <location>
        <begin position="635"/>
        <end position="654"/>
    </location>
</feature>
<evidence type="ECO:0000313" key="10">
    <source>
        <dbReference type="Proteomes" id="UP000662857"/>
    </source>
</evidence>
<evidence type="ECO:0000256" key="7">
    <source>
        <dbReference type="SAM" id="Phobius"/>
    </source>
</evidence>
<dbReference type="SUPFAM" id="SSF82866">
    <property type="entry name" value="Multidrug efflux transporter AcrB transmembrane domain"/>
    <property type="match status" value="2"/>
</dbReference>
<gene>
    <name evidence="9" type="ORF">JQS43_18115</name>
</gene>
<dbReference type="InterPro" id="IPR000731">
    <property type="entry name" value="SSD"/>
</dbReference>
<dbReference type="Gene3D" id="1.20.1640.10">
    <property type="entry name" value="Multidrug efflux transporter AcrB transmembrane domain"/>
    <property type="match status" value="2"/>
</dbReference>
<keyword evidence="4 7" id="KW-0812">Transmembrane</keyword>
<dbReference type="InterPro" id="IPR050545">
    <property type="entry name" value="Mycobact_MmpL"/>
</dbReference>
<keyword evidence="6 7" id="KW-0472">Membrane</keyword>
<feature type="transmembrane region" description="Helical" evidence="7">
    <location>
        <begin position="549"/>
        <end position="570"/>
    </location>
</feature>
<comment type="subcellular location">
    <subcellularLocation>
        <location evidence="1">Cell membrane</location>
        <topology evidence="1">Multi-pass membrane protein</topology>
    </subcellularLocation>
</comment>
<proteinExistence type="inferred from homology"/>
<dbReference type="PANTHER" id="PTHR33406">
    <property type="entry name" value="MEMBRANE PROTEIN MJ1562-RELATED"/>
    <property type="match status" value="1"/>
</dbReference>
<dbReference type="KEGG" id="nhy:JQS43_18115"/>
<keyword evidence="3" id="KW-1003">Cell membrane</keyword>
<feature type="transmembrane region" description="Helical" evidence="7">
    <location>
        <begin position="660"/>
        <end position="683"/>
    </location>
</feature>
<dbReference type="PROSITE" id="PS50156">
    <property type="entry name" value="SSD"/>
    <property type="match status" value="1"/>
</dbReference>
<feature type="domain" description="SSD" evidence="8">
    <location>
        <begin position="200"/>
        <end position="329"/>
    </location>
</feature>
<sequence length="714" mass="75257">MFGWWGRVVVRARWTVLAAALALLVVGATWGTGVFSQLTGGGFADPESESAQALERIGDEVGDQDTDLVVLYTSESLPIDDPAVAEPIIQTLDRLRAHPLVSSVASYYDSGAPQLLSQDRQSTYAAVILTPRDEDALLDAYRELQPLVAAPGVVTETGGLVAFFEQSSEQTEHDIVRAELISFPILLILLVLIFRGVVAAVAPLVIGALAILGAFVATRLLTLGYEVSIFAINIITVIGLGMAIDYGLLVVNRFREELAAGRGPADAVGRTLRTAGRAVMISGLTTMLALASMFIFPHVFLRSLAAGGIAAIAVAMLAALTVLPALLVVLGPKINAGRVRLPWRRRPAAGLTDRADVPGANQGGWARLSRSVMRRPVIYLVGVLAVLALLASPALRLEFGGFDERVLPEGAEARVVAERIAQEFPPGNGEPIQVLLSGASPAQAEGFAAEVAALPEVTEVAPAAQEGGSTLLAAGYAGAPTGEQAWQAVRAIRELPAPAGAEVLVGGRTAADLDLVDELLAGLPWMLLLMAGAIMVVLFLAFGSLVLPLATVGLNLLSIGAAIGVVVWGFQDGRLAGLLNFTDVGFVQPAMLLLMLAVLFGISTDYQVFLLSRVREEWDATGDNQASVAYGLQRTGRIITAAALLLIVVVGGFATGEMAFVKLLGIGMIVAIAVDATLVRALLMPALMRLFGRANWWLPGPLDRVYRRYGINPE</sequence>
<accession>A0A895YPK6</accession>
<reference evidence="9" key="1">
    <citation type="submission" date="2021-02" db="EMBL/GenBank/DDBJ databases">
        <title>Natrosporangium hydrolyticum gen. nov., sp. nov, a haloalkaliphilic actinobacterium from a soda solonchak soil.</title>
        <authorList>
            <person name="Sorokin D.Y."/>
            <person name="Khijniak T.V."/>
            <person name="Zakharycheva A.P."/>
            <person name="Boueva O.V."/>
            <person name="Ariskina E.V."/>
            <person name="Hahnke R.L."/>
            <person name="Bunk B."/>
            <person name="Sproer C."/>
            <person name="Schumann P."/>
            <person name="Evtushenko L.I."/>
            <person name="Kublanov I.V."/>
        </authorList>
    </citation>
    <scope>NUCLEOTIDE SEQUENCE</scope>
    <source>
        <strain evidence="9">DSM 106523</strain>
    </source>
</reference>
<feature type="transmembrane region" description="Helical" evidence="7">
    <location>
        <begin position="377"/>
        <end position="395"/>
    </location>
</feature>
<evidence type="ECO:0000259" key="8">
    <source>
        <dbReference type="PROSITE" id="PS50156"/>
    </source>
</evidence>
<protein>
    <submittedName>
        <fullName evidence="9">MMPL family transporter</fullName>
    </submittedName>
</protein>
<evidence type="ECO:0000256" key="5">
    <source>
        <dbReference type="ARBA" id="ARBA00022989"/>
    </source>
</evidence>
<evidence type="ECO:0000256" key="4">
    <source>
        <dbReference type="ARBA" id="ARBA00022692"/>
    </source>
</evidence>
<keyword evidence="10" id="KW-1185">Reference proteome</keyword>
<feature type="transmembrane region" description="Helical" evidence="7">
    <location>
        <begin position="201"/>
        <end position="221"/>
    </location>
</feature>
<dbReference type="PANTHER" id="PTHR33406:SF11">
    <property type="entry name" value="MEMBRANE PROTEIN SCO6666-RELATED"/>
    <property type="match status" value="1"/>
</dbReference>
<organism evidence="9 10">
    <name type="scientific">Natronosporangium hydrolyticum</name>
    <dbReference type="NCBI Taxonomy" id="2811111"/>
    <lineage>
        <taxon>Bacteria</taxon>
        <taxon>Bacillati</taxon>
        <taxon>Actinomycetota</taxon>
        <taxon>Actinomycetes</taxon>
        <taxon>Micromonosporales</taxon>
        <taxon>Micromonosporaceae</taxon>
        <taxon>Natronosporangium</taxon>
    </lineage>
</organism>